<keyword evidence="1" id="KW-1133">Transmembrane helix</keyword>
<protein>
    <submittedName>
        <fullName evidence="2">Uncharacterized protein</fullName>
    </submittedName>
</protein>
<evidence type="ECO:0000256" key="1">
    <source>
        <dbReference type="SAM" id="Phobius"/>
    </source>
</evidence>
<dbReference type="EMBL" id="BJXL01000005">
    <property type="protein sequence ID" value="GEM82191.1"/>
    <property type="molecule type" value="Genomic_DNA"/>
</dbReference>
<dbReference type="RefSeq" id="WP_119340476.1">
    <property type="nucleotide sequence ID" value="NZ_BJXL01000005.1"/>
</dbReference>
<keyword evidence="1" id="KW-0812">Transmembrane</keyword>
<dbReference type="OrthoDB" id="26101at2"/>
<name>A0A511QXT4_9DEIN</name>
<organism evidence="2 3">
    <name type="scientific">Meiothermus hypogaeus NBRC 106114</name>
    <dbReference type="NCBI Taxonomy" id="1227553"/>
    <lineage>
        <taxon>Bacteria</taxon>
        <taxon>Thermotogati</taxon>
        <taxon>Deinococcota</taxon>
        <taxon>Deinococci</taxon>
        <taxon>Thermales</taxon>
        <taxon>Thermaceae</taxon>
        <taxon>Meiothermus</taxon>
    </lineage>
</organism>
<accession>A0A511QXT4</accession>
<sequence>MSTPKITSIRSVQTYLVAVGLMVMGAVLVGLCVGAWFQGVEPRWSVILFGLLGIYMVLLGVEEGWLSGLEVTPRCLRLQSFGRWQEYPLEGLEAADGLRDILAGGLQLILIGKEREALKVPLRRYRNAGQLAQALLDAAWLHNPDLVVMPRLARRLGAPPFGVLAARKRSGKPQ</sequence>
<dbReference type="AlphaFoldDB" id="A0A511QXT4"/>
<comment type="caution">
    <text evidence="2">The sequence shown here is derived from an EMBL/GenBank/DDBJ whole genome shotgun (WGS) entry which is preliminary data.</text>
</comment>
<keyword evidence="1" id="KW-0472">Membrane</keyword>
<dbReference type="Proteomes" id="UP000321197">
    <property type="component" value="Unassembled WGS sequence"/>
</dbReference>
<proteinExistence type="predicted"/>
<feature type="transmembrane region" description="Helical" evidence="1">
    <location>
        <begin position="12"/>
        <end position="37"/>
    </location>
</feature>
<gene>
    <name evidence="2" type="ORF">MHY01S_03570</name>
</gene>
<evidence type="ECO:0000313" key="3">
    <source>
        <dbReference type="Proteomes" id="UP000321197"/>
    </source>
</evidence>
<feature type="transmembrane region" description="Helical" evidence="1">
    <location>
        <begin position="43"/>
        <end position="61"/>
    </location>
</feature>
<reference evidence="2 3" key="1">
    <citation type="submission" date="2019-07" db="EMBL/GenBank/DDBJ databases">
        <title>Whole genome shotgun sequence of Meiothermus hypogaeus NBRC 106114.</title>
        <authorList>
            <person name="Hosoyama A."/>
            <person name="Uohara A."/>
            <person name="Ohji S."/>
            <person name="Ichikawa N."/>
        </authorList>
    </citation>
    <scope>NUCLEOTIDE SEQUENCE [LARGE SCALE GENOMIC DNA]</scope>
    <source>
        <strain evidence="2 3">NBRC 106114</strain>
    </source>
</reference>
<evidence type="ECO:0000313" key="2">
    <source>
        <dbReference type="EMBL" id="GEM82191.1"/>
    </source>
</evidence>